<gene>
    <name evidence="1" type="ORF">GCM10007977_003980</name>
</gene>
<dbReference type="RefSeq" id="WP_190247918.1">
    <property type="nucleotide sequence ID" value="NZ_BMPI01000002.1"/>
</dbReference>
<sequence length="298" mass="32193">MTDLDAWCARWLGSPVAQTSNIAEHLSSVHAVRLADGRRVVVKIRPAEARLAGCFAVHKHLWRAGFPCPEPLTGPHPFTPGRVASAETAITPAAAAPLPPAAAFATLLHELVRLAPPVAAVPSLRPSPAWARWHHDEGRVWPPPDDRDADLNEHPDPSWLDEVGTRVRRRLTAVVAALHPIVGHCDFESHNIWWHGSAPLAVHDWDSAVAEPEPVVVGLAAAMWPAGATAHAATVQQTADFLDAYQAAGGRRWSADELAAAWAAGLWIRAFNAKKASLDGLDRLDRDEAEERGRRAGI</sequence>
<keyword evidence="2" id="KW-1185">Reference proteome</keyword>
<dbReference type="AlphaFoldDB" id="A0A917T022"/>
<evidence type="ECO:0000313" key="1">
    <source>
        <dbReference type="EMBL" id="GGM06008.1"/>
    </source>
</evidence>
<dbReference type="Proteomes" id="UP000642070">
    <property type="component" value="Unassembled WGS sequence"/>
</dbReference>
<evidence type="ECO:0008006" key="3">
    <source>
        <dbReference type="Google" id="ProtNLM"/>
    </source>
</evidence>
<accession>A0A917T022</accession>
<dbReference type="EMBL" id="BMPI01000002">
    <property type="protein sequence ID" value="GGM06008.1"/>
    <property type="molecule type" value="Genomic_DNA"/>
</dbReference>
<reference evidence="1" key="1">
    <citation type="journal article" date="2014" name="Int. J. Syst. Evol. Microbiol.">
        <title>Complete genome sequence of Corynebacterium casei LMG S-19264T (=DSM 44701T), isolated from a smear-ripened cheese.</title>
        <authorList>
            <consortium name="US DOE Joint Genome Institute (JGI-PGF)"/>
            <person name="Walter F."/>
            <person name="Albersmeier A."/>
            <person name="Kalinowski J."/>
            <person name="Ruckert C."/>
        </authorList>
    </citation>
    <scope>NUCLEOTIDE SEQUENCE</scope>
    <source>
        <strain evidence="1">JCM 19831</strain>
    </source>
</reference>
<organism evidence="1 2">
    <name type="scientific">Dactylosporangium sucinum</name>
    <dbReference type="NCBI Taxonomy" id="1424081"/>
    <lineage>
        <taxon>Bacteria</taxon>
        <taxon>Bacillati</taxon>
        <taxon>Actinomycetota</taxon>
        <taxon>Actinomycetes</taxon>
        <taxon>Micromonosporales</taxon>
        <taxon>Micromonosporaceae</taxon>
        <taxon>Dactylosporangium</taxon>
    </lineage>
</organism>
<comment type="caution">
    <text evidence="1">The sequence shown here is derived from an EMBL/GenBank/DDBJ whole genome shotgun (WGS) entry which is preliminary data.</text>
</comment>
<reference evidence="1" key="2">
    <citation type="submission" date="2020-09" db="EMBL/GenBank/DDBJ databases">
        <authorList>
            <person name="Sun Q."/>
            <person name="Ohkuma M."/>
        </authorList>
    </citation>
    <scope>NUCLEOTIDE SEQUENCE</scope>
    <source>
        <strain evidence="1">JCM 19831</strain>
    </source>
</reference>
<proteinExistence type="predicted"/>
<dbReference type="InterPro" id="IPR011009">
    <property type="entry name" value="Kinase-like_dom_sf"/>
</dbReference>
<name>A0A917T022_9ACTN</name>
<dbReference type="SUPFAM" id="SSF56112">
    <property type="entry name" value="Protein kinase-like (PK-like)"/>
    <property type="match status" value="1"/>
</dbReference>
<protein>
    <recommendedName>
        <fullName evidence="3">Aminoglycoside phosphotransferase domain-containing protein</fullName>
    </recommendedName>
</protein>
<evidence type="ECO:0000313" key="2">
    <source>
        <dbReference type="Proteomes" id="UP000642070"/>
    </source>
</evidence>